<evidence type="ECO:0000313" key="2">
    <source>
        <dbReference type="Proteomes" id="UP000799779"/>
    </source>
</evidence>
<dbReference type="Proteomes" id="UP000799779">
    <property type="component" value="Unassembled WGS sequence"/>
</dbReference>
<proteinExistence type="predicted"/>
<accession>A0A6A5WQI2</accession>
<dbReference type="AlphaFoldDB" id="A0A6A5WQI2"/>
<dbReference type="EMBL" id="ML977569">
    <property type="protein sequence ID" value="KAF2004123.1"/>
    <property type="molecule type" value="Genomic_DNA"/>
</dbReference>
<organism evidence="1 2">
    <name type="scientific">Amniculicola lignicola CBS 123094</name>
    <dbReference type="NCBI Taxonomy" id="1392246"/>
    <lineage>
        <taxon>Eukaryota</taxon>
        <taxon>Fungi</taxon>
        <taxon>Dikarya</taxon>
        <taxon>Ascomycota</taxon>
        <taxon>Pezizomycotina</taxon>
        <taxon>Dothideomycetes</taxon>
        <taxon>Pleosporomycetidae</taxon>
        <taxon>Pleosporales</taxon>
        <taxon>Amniculicolaceae</taxon>
        <taxon>Amniculicola</taxon>
    </lineage>
</organism>
<reference evidence="1" key="1">
    <citation type="journal article" date="2020" name="Stud. Mycol.">
        <title>101 Dothideomycetes genomes: a test case for predicting lifestyles and emergence of pathogens.</title>
        <authorList>
            <person name="Haridas S."/>
            <person name="Albert R."/>
            <person name="Binder M."/>
            <person name="Bloem J."/>
            <person name="Labutti K."/>
            <person name="Salamov A."/>
            <person name="Andreopoulos B."/>
            <person name="Baker S."/>
            <person name="Barry K."/>
            <person name="Bills G."/>
            <person name="Bluhm B."/>
            <person name="Cannon C."/>
            <person name="Castanera R."/>
            <person name="Culley D."/>
            <person name="Daum C."/>
            <person name="Ezra D."/>
            <person name="Gonzalez J."/>
            <person name="Henrissat B."/>
            <person name="Kuo A."/>
            <person name="Liang C."/>
            <person name="Lipzen A."/>
            <person name="Lutzoni F."/>
            <person name="Magnuson J."/>
            <person name="Mondo S."/>
            <person name="Nolan M."/>
            <person name="Ohm R."/>
            <person name="Pangilinan J."/>
            <person name="Park H.-J."/>
            <person name="Ramirez L."/>
            <person name="Alfaro M."/>
            <person name="Sun H."/>
            <person name="Tritt A."/>
            <person name="Yoshinaga Y."/>
            <person name="Zwiers L.-H."/>
            <person name="Turgeon B."/>
            <person name="Goodwin S."/>
            <person name="Spatafora J."/>
            <person name="Crous P."/>
            <person name="Grigoriev I."/>
        </authorList>
    </citation>
    <scope>NUCLEOTIDE SEQUENCE</scope>
    <source>
        <strain evidence="1">CBS 123094</strain>
    </source>
</reference>
<gene>
    <name evidence="1" type="ORF">P154DRAFT_67240</name>
</gene>
<evidence type="ECO:0000313" key="1">
    <source>
        <dbReference type="EMBL" id="KAF2004123.1"/>
    </source>
</evidence>
<keyword evidence="2" id="KW-1185">Reference proteome</keyword>
<sequence length="93" mass="10167">MQPLGISLSGGHPLAKATEMKRWSGVDIGTAYLHIICVFRPVSRKEGLNLNQPRKPNQATKCNNPSAYFVKPIHLAVPSTLTPSTIHTSLQPH</sequence>
<protein>
    <submittedName>
        <fullName evidence="1">Uncharacterized protein</fullName>
    </submittedName>
</protein>
<name>A0A6A5WQI2_9PLEO</name>